<feature type="domain" description="Phosphatidic acid phosphatase type 2/haloperoxidase" evidence="2">
    <location>
        <begin position="74"/>
        <end position="184"/>
    </location>
</feature>
<dbReference type="Pfam" id="PF01569">
    <property type="entry name" value="PAP2"/>
    <property type="match status" value="1"/>
</dbReference>
<dbReference type="InterPro" id="IPR036938">
    <property type="entry name" value="PAP2/HPO_sf"/>
</dbReference>
<feature type="transmembrane region" description="Helical" evidence="1">
    <location>
        <begin position="140"/>
        <end position="161"/>
    </location>
</feature>
<dbReference type="Gene3D" id="1.20.144.10">
    <property type="entry name" value="Phosphatidic acid phosphatase type 2/haloperoxidase"/>
    <property type="match status" value="1"/>
</dbReference>
<feature type="transmembrane region" description="Helical" evidence="1">
    <location>
        <begin position="166"/>
        <end position="188"/>
    </location>
</feature>
<proteinExistence type="predicted"/>
<protein>
    <recommendedName>
        <fullName evidence="2">Phosphatidic acid phosphatase type 2/haloperoxidase domain-containing protein</fullName>
    </recommendedName>
</protein>
<dbReference type="EMBL" id="OB795328">
    <property type="protein sequence ID" value="CAD7432062.1"/>
    <property type="molecule type" value="Genomic_DNA"/>
</dbReference>
<keyword evidence="1" id="KW-0812">Transmembrane</keyword>
<dbReference type="AlphaFoldDB" id="A0A7R9HRT3"/>
<dbReference type="CDD" id="cd03391">
    <property type="entry name" value="PAP2_containing_2_like"/>
    <property type="match status" value="1"/>
</dbReference>
<evidence type="ECO:0000259" key="2">
    <source>
        <dbReference type="SMART" id="SM00014"/>
    </source>
</evidence>
<dbReference type="SUPFAM" id="SSF48317">
    <property type="entry name" value="Acid phosphatase/Vanadium-dependent haloperoxidase"/>
    <property type="match status" value="1"/>
</dbReference>
<dbReference type="GO" id="GO:0042392">
    <property type="term" value="F:sphingosine-1-phosphate phosphatase activity"/>
    <property type="evidence" value="ECO:0007669"/>
    <property type="project" value="TreeGrafter"/>
</dbReference>
<accession>A0A7R9HRT3</accession>
<reference evidence="3" key="1">
    <citation type="submission" date="2020-11" db="EMBL/GenBank/DDBJ databases">
        <authorList>
            <person name="Tran Van P."/>
        </authorList>
    </citation>
    <scope>NUCLEOTIDE SEQUENCE</scope>
</reference>
<feature type="transmembrane region" description="Helical" evidence="1">
    <location>
        <begin position="44"/>
        <end position="65"/>
    </location>
</feature>
<dbReference type="PANTHER" id="PTHR14969:SF13">
    <property type="entry name" value="AT30094P"/>
    <property type="match status" value="1"/>
</dbReference>
<keyword evidence="1" id="KW-0472">Membrane</keyword>
<dbReference type="InterPro" id="IPR000326">
    <property type="entry name" value="PAP2/HPO"/>
</dbReference>
<dbReference type="SMART" id="SM00014">
    <property type="entry name" value="acidPPc"/>
    <property type="match status" value="1"/>
</dbReference>
<keyword evidence="1" id="KW-1133">Transmembrane helix</keyword>
<name>A0A7R9HRT3_9NEOP</name>
<dbReference type="PANTHER" id="PTHR14969">
    <property type="entry name" value="SPHINGOSINE-1-PHOSPHATE PHOSPHOHYDROLASE"/>
    <property type="match status" value="1"/>
</dbReference>
<sequence length="356" mass="40626">MGGKRVIPGPLQKLLSADAYLTDKFCYFANNFLPLRSLRIHYKLLEVSCHGIPWLCVWIGLIWWLDRPDLYPMQANFLIGLLLDILFVAVIKSFVRRRRPAANRSDMFATLGPDKFSFPSGHASRSVFVAYFFIHLWPLSIFTILPLLAWVTSVCLSRVLLRRHHLLDILCGVILGLFEGVLIGWLWLSQEYSTWVVAWLSDEKLEGWIRGSEPAFAWRESEKSPPVHPTEIRTSISPSSAVELNTTSVLDNFTNEAGPVTIGDVIDQMAYEYQHGKYFRLIFCEAVLWNKVNRAWFGQIRSFLDEEVVSSVRKPSSTAGGFVVPTTQHTLSADDSIIFANKWQLLECGLTPWRVF</sequence>
<feature type="transmembrane region" description="Helical" evidence="1">
    <location>
        <begin position="77"/>
        <end position="95"/>
    </location>
</feature>
<gene>
    <name evidence="3" type="ORF">TMSB3V08_LOCUS8779</name>
</gene>
<evidence type="ECO:0000313" key="3">
    <source>
        <dbReference type="EMBL" id="CAD7432062.1"/>
    </source>
</evidence>
<evidence type="ECO:0000256" key="1">
    <source>
        <dbReference type="SAM" id="Phobius"/>
    </source>
</evidence>
<organism evidence="3">
    <name type="scientific">Timema monikensis</name>
    <dbReference type="NCBI Taxonomy" id="170555"/>
    <lineage>
        <taxon>Eukaryota</taxon>
        <taxon>Metazoa</taxon>
        <taxon>Ecdysozoa</taxon>
        <taxon>Arthropoda</taxon>
        <taxon>Hexapoda</taxon>
        <taxon>Insecta</taxon>
        <taxon>Pterygota</taxon>
        <taxon>Neoptera</taxon>
        <taxon>Polyneoptera</taxon>
        <taxon>Phasmatodea</taxon>
        <taxon>Timematodea</taxon>
        <taxon>Timematoidea</taxon>
        <taxon>Timematidae</taxon>
        <taxon>Timema</taxon>
    </lineage>
</organism>